<dbReference type="Pfam" id="PF00069">
    <property type="entry name" value="Pkinase"/>
    <property type="match status" value="1"/>
</dbReference>
<evidence type="ECO:0000313" key="18">
    <source>
        <dbReference type="Proteomes" id="UP000811246"/>
    </source>
</evidence>
<dbReference type="GO" id="GO:0002229">
    <property type="term" value="P:defense response to oomycetes"/>
    <property type="evidence" value="ECO:0007669"/>
    <property type="project" value="UniProtKB-ARBA"/>
</dbReference>
<accession>A0A922FW14</accession>
<evidence type="ECO:0000256" key="6">
    <source>
        <dbReference type="ARBA" id="ARBA00022692"/>
    </source>
</evidence>
<keyword evidence="5" id="KW-0433">Leucine-rich repeat</keyword>
<keyword evidence="13" id="KW-0675">Receptor</keyword>
<organism evidence="17 18">
    <name type="scientific">Carya illinoinensis</name>
    <name type="common">Pecan</name>
    <dbReference type="NCBI Taxonomy" id="32201"/>
    <lineage>
        <taxon>Eukaryota</taxon>
        <taxon>Viridiplantae</taxon>
        <taxon>Streptophyta</taxon>
        <taxon>Embryophyta</taxon>
        <taxon>Tracheophyta</taxon>
        <taxon>Spermatophyta</taxon>
        <taxon>Magnoliopsida</taxon>
        <taxon>eudicotyledons</taxon>
        <taxon>Gunneridae</taxon>
        <taxon>Pentapetalae</taxon>
        <taxon>rosids</taxon>
        <taxon>fabids</taxon>
        <taxon>Fagales</taxon>
        <taxon>Juglandaceae</taxon>
        <taxon>Carya</taxon>
    </lineage>
</organism>
<evidence type="ECO:0000256" key="15">
    <source>
        <dbReference type="SAM" id="Phobius"/>
    </source>
</evidence>
<keyword evidence="11 15" id="KW-1133">Transmembrane helix</keyword>
<evidence type="ECO:0000256" key="9">
    <source>
        <dbReference type="ARBA" id="ARBA00022741"/>
    </source>
</evidence>
<keyword evidence="8" id="KW-0677">Repeat</keyword>
<evidence type="ECO:0000256" key="8">
    <source>
        <dbReference type="ARBA" id="ARBA00022737"/>
    </source>
</evidence>
<comment type="caution">
    <text evidence="17">The sequence shown here is derived from an EMBL/GenBank/DDBJ whole genome shotgun (WGS) entry which is preliminary data.</text>
</comment>
<dbReference type="PROSITE" id="PS51450">
    <property type="entry name" value="LRR"/>
    <property type="match status" value="1"/>
</dbReference>
<evidence type="ECO:0000256" key="2">
    <source>
        <dbReference type="ARBA" id="ARBA00008536"/>
    </source>
</evidence>
<dbReference type="InterPro" id="IPR001611">
    <property type="entry name" value="Leu-rich_rpt"/>
</dbReference>
<keyword evidence="7" id="KW-0732">Signal</keyword>
<evidence type="ECO:0000256" key="11">
    <source>
        <dbReference type="ARBA" id="ARBA00022989"/>
    </source>
</evidence>
<dbReference type="EMBL" id="CM031826">
    <property type="protein sequence ID" value="KAG6727773.1"/>
    <property type="molecule type" value="Genomic_DNA"/>
</dbReference>
<keyword evidence="6 15" id="KW-0812">Transmembrane</keyword>
<sequence length="781" mass="86673">MDGATDSVLILKAWLFLVLTIAILGKAKLDHAKDNQHAGRKLAEIPGFISIDCGSTEDSIENGITYVSDKEFIDTGITESTVSGYSGQLLKTLRSFPQGKRNCYTLRPDQAKNNPYLIRARFLYGNYDGKNQYPTFDLHLGVNKWITVKTDLPLTRGIIHVPTTDFIDVCLVNIGHGVPFISALDLRRLENSIYRTESGEALASIRRYDVGGSGPMMRYPEDVYDRFWWHFSSKDWIQIATNKSIYTQSSDNAYKIPDVVLMTAAKTQNASIPLSYSPVDETREQCSNSKCSVYFHFAEIEKLEPGQKRELTINLNGETNLTESVKLDYLNPQTIARTSLPVRGMGLNFSINAAEGTQFPPILNAFETFALIEQPNQPTAADDVEAIMEIKKLYRMTRNWQGDPCAPSEYSWDGLNCSNDNPPRIISLNLSSSNLTGEISASFSSLQAMQSLDLSYNDLTGPLPELLAQLQNLSTLDLRGNNLTGIVPDALLEKSRVGKLMLRLDENPDLCPPASCKRRKKKDSVIPIVASSIATVLVLLLIFSALAIYRRKRQGGTNANILSWNERLHIAVDAAHGLEYLHNGCKPSIIHRDLKPSNILLTDHMQAKIADFGLSRAFSTDSDSHVSTRPAGTIGYLDPRSHATGNADKKSDVYSFGIILFVLISGRPAIIRGSMEDTHILDWVIPMIERGDIQNIVDPRLEGEFNTNSAWKAAEIAMSCTLPTAIQRPDMSQVLIELKECLDLVMAHGRSQRFNTEGRTLGLSLEEIPVDLESDIAALAR</sequence>
<evidence type="ECO:0000256" key="7">
    <source>
        <dbReference type="ARBA" id="ARBA00022729"/>
    </source>
</evidence>
<dbReference type="Pfam" id="PF13855">
    <property type="entry name" value="LRR_8"/>
    <property type="match status" value="1"/>
</dbReference>
<dbReference type="PANTHER" id="PTHR45631:SF212">
    <property type="entry name" value="PROTEIN KINASE DOMAIN-CONTAINING PROTEIN"/>
    <property type="match status" value="1"/>
</dbReference>
<protein>
    <recommendedName>
        <fullName evidence="16">Protein kinase domain-containing protein</fullName>
    </recommendedName>
</protein>
<comment type="similarity">
    <text evidence="3">In the C-terminal section; belongs to the protein kinase superfamily. Ser/Thr protein kinase family.</text>
</comment>
<evidence type="ECO:0000256" key="3">
    <source>
        <dbReference type="ARBA" id="ARBA00010217"/>
    </source>
</evidence>
<evidence type="ECO:0000256" key="10">
    <source>
        <dbReference type="ARBA" id="ARBA00022840"/>
    </source>
</evidence>
<feature type="transmembrane region" description="Helical" evidence="15">
    <location>
        <begin position="525"/>
        <end position="549"/>
    </location>
</feature>
<evidence type="ECO:0000313" key="17">
    <source>
        <dbReference type="EMBL" id="KAG6727773.1"/>
    </source>
</evidence>
<evidence type="ECO:0000256" key="14">
    <source>
        <dbReference type="ARBA" id="ARBA00023180"/>
    </source>
</evidence>
<keyword evidence="4" id="KW-1003">Cell membrane</keyword>
<evidence type="ECO:0000256" key="12">
    <source>
        <dbReference type="ARBA" id="ARBA00023136"/>
    </source>
</evidence>
<feature type="transmembrane region" description="Helical" evidence="15">
    <location>
        <begin position="6"/>
        <end position="25"/>
    </location>
</feature>
<keyword evidence="9" id="KW-0547">Nucleotide-binding</keyword>
<evidence type="ECO:0000256" key="13">
    <source>
        <dbReference type="ARBA" id="ARBA00023170"/>
    </source>
</evidence>
<evidence type="ECO:0000259" key="16">
    <source>
        <dbReference type="PROSITE" id="PS50011"/>
    </source>
</evidence>
<dbReference type="AlphaFoldDB" id="A0A922FW14"/>
<dbReference type="PROSITE" id="PS50011">
    <property type="entry name" value="PROTEIN_KINASE_DOM"/>
    <property type="match status" value="1"/>
</dbReference>
<evidence type="ECO:0000256" key="1">
    <source>
        <dbReference type="ARBA" id="ARBA00004251"/>
    </source>
</evidence>
<feature type="domain" description="Protein kinase" evidence="16">
    <location>
        <begin position="425"/>
        <end position="742"/>
    </location>
</feature>
<dbReference type="InterPro" id="IPR008271">
    <property type="entry name" value="Ser/Thr_kinase_AS"/>
</dbReference>
<dbReference type="GO" id="GO:0005524">
    <property type="term" value="F:ATP binding"/>
    <property type="evidence" value="ECO:0007669"/>
    <property type="project" value="UniProtKB-KW"/>
</dbReference>
<gene>
    <name evidence="17" type="ORF">I3842_02G141400</name>
</gene>
<keyword evidence="12 15" id="KW-0472">Membrane</keyword>
<dbReference type="InterPro" id="IPR000719">
    <property type="entry name" value="Prot_kinase_dom"/>
</dbReference>
<name>A0A922FW14_CARIL</name>
<dbReference type="Proteomes" id="UP000811246">
    <property type="component" value="Chromosome 2"/>
</dbReference>
<dbReference type="InterPro" id="IPR024788">
    <property type="entry name" value="Malectin-like_Carb-bd_dom"/>
</dbReference>
<evidence type="ECO:0000256" key="4">
    <source>
        <dbReference type="ARBA" id="ARBA00022475"/>
    </source>
</evidence>
<dbReference type="PROSITE" id="PS00108">
    <property type="entry name" value="PROTEIN_KINASE_ST"/>
    <property type="match status" value="1"/>
</dbReference>
<dbReference type="SMART" id="SM00220">
    <property type="entry name" value="S_TKc"/>
    <property type="match status" value="1"/>
</dbReference>
<dbReference type="Pfam" id="PF12819">
    <property type="entry name" value="Malectin_like"/>
    <property type="match status" value="1"/>
</dbReference>
<comment type="similarity">
    <text evidence="2">In the N-terminal section; belongs to the leguminous lectin family.</text>
</comment>
<dbReference type="FunFam" id="3.80.10.10:FF:000129">
    <property type="entry name" value="Leucine-rich repeat receptor-like kinase"/>
    <property type="match status" value="1"/>
</dbReference>
<proteinExistence type="inferred from homology"/>
<dbReference type="FunFam" id="1.10.510.10:FF:000240">
    <property type="entry name" value="Lectin-domain containing receptor kinase A4.3"/>
    <property type="match status" value="1"/>
</dbReference>
<evidence type="ECO:0000256" key="5">
    <source>
        <dbReference type="ARBA" id="ARBA00022614"/>
    </source>
</evidence>
<dbReference type="GO" id="GO:0004672">
    <property type="term" value="F:protein kinase activity"/>
    <property type="evidence" value="ECO:0007669"/>
    <property type="project" value="InterPro"/>
</dbReference>
<dbReference type="GO" id="GO:0005886">
    <property type="term" value="C:plasma membrane"/>
    <property type="evidence" value="ECO:0007669"/>
    <property type="project" value="UniProtKB-SubCell"/>
</dbReference>
<keyword evidence="14" id="KW-0325">Glycoprotein</keyword>
<comment type="subcellular location">
    <subcellularLocation>
        <location evidence="1">Cell membrane</location>
        <topology evidence="1">Single-pass type I membrane protein</topology>
    </subcellularLocation>
</comment>
<reference evidence="17" key="1">
    <citation type="submission" date="2021-01" db="EMBL/GenBank/DDBJ databases">
        <authorList>
            <person name="Lovell J.T."/>
            <person name="Bentley N."/>
            <person name="Bhattarai G."/>
            <person name="Jenkins J.W."/>
            <person name="Sreedasyam A."/>
            <person name="Alarcon Y."/>
            <person name="Bock C."/>
            <person name="Boston L."/>
            <person name="Carlson J."/>
            <person name="Cervantes K."/>
            <person name="Clermont K."/>
            <person name="Krom N."/>
            <person name="Kubenka K."/>
            <person name="Mamidi S."/>
            <person name="Mattison C."/>
            <person name="Monteros M."/>
            <person name="Pisani C."/>
            <person name="Plott C."/>
            <person name="Rajasekar S."/>
            <person name="Rhein H.S."/>
            <person name="Rohla C."/>
            <person name="Song M."/>
            <person name="Hilaire R.S."/>
            <person name="Shu S."/>
            <person name="Wells L."/>
            <person name="Wang X."/>
            <person name="Webber J."/>
            <person name="Heerema R.J."/>
            <person name="Klein P."/>
            <person name="Conner P."/>
            <person name="Grauke L."/>
            <person name="Grimwood J."/>
            <person name="Schmutz J."/>
            <person name="Randall J.J."/>
        </authorList>
    </citation>
    <scope>NUCLEOTIDE SEQUENCE</scope>
    <source>
        <tissue evidence="17">Leaf</tissue>
    </source>
</reference>
<dbReference type="PANTHER" id="PTHR45631">
    <property type="entry name" value="OS07G0107800 PROTEIN-RELATED"/>
    <property type="match status" value="1"/>
</dbReference>
<keyword evidence="10" id="KW-0067">ATP-binding</keyword>